<name>A0A0U5H2Q3_9EURY</name>
<sequence>MSSEQPPQDDADDEPLLDRLATLSALLTNIEELLSRHRVYFLLPTPEMDPRLTGLVVLGLLLKYILQNRKDRSAE</sequence>
<dbReference type="KEGG" id="hhb:Hhub_2213"/>
<accession>A0A0U5H2Q3</accession>
<dbReference type="AlphaFoldDB" id="A0A0U5H2Q3"/>
<protein>
    <submittedName>
        <fullName evidence="1">Uncharacterized protein</fullName>
    </submittedName>
</protein>
<gene>
    <name evidence="1" type="ORF">HHUB_2213</name>
</gene>
<organism evidence="1 2">
    <name type="scientific">Halobacterium hubeiense</name>
    <dbReference type="NCBI Taxonomy" id="1407499"/>
    <lineage>
        <taxon>Archaea</taxon>
        <taxon>Methanobacteriati</taxon>
        <taxon>Methanobacteriota</taxon>
        <taxon>Stenosarchaea group</taxon>
        <taxon>Halobacteria</taxon>
        <taxon>Halobacteriales</taxon>
        <taxon>Halobacteriaceae</taxon>
        <taxon>Halobacterium</taxon>
    </lineage>
</organism>
<reference evidence="2" key="1">
    <citation type="journal article" date="2016" name="Environ. Microbiol.">
        <title>The complete genome of a viable archaeum isolated from 123-million-year-old rock salt.</title>
        <authorList>
            <person name="Jaakkola S.T."/>
            <person name="Pfeiffer F."/>
            <person name="Ravantti J.J."/>
            <person name="Guo Q."/>
            <person name="Liu Y."/>
            <person name="Chen X."/>
            <person name="Ma H."/>
            <person name="Yang C."/>
            <person name="Oksanen H.M."/>
            <person name="Bamford D.H."/>
        </authorList>
    </citation>
    <scope>NUCLEOTIDE SEQUENCE</scope>
    <source>
        <strain evidence="2">JI20-1</strain>
    </source>
</reference>
<evidence type="ECO:0000313" key="2">
    <source>
        <dbReference type="Proteomes" id="UP000066737"/>
    </source>
</evidence>
<dbReference type="Proteomes" id="UP000066737">
    <property type="component" value="Chromosome I"/>
</dbReference>
<keyword evidence="2" id="KW-1185">Reference proteome</keyword>
<dbReference type="EMBL" id="LN831302">
    <property type="protein sequence ID" value="CQH55289.1"/>
    <property type="molecule type" value="Genomic_DNA"/>
</dbReference>
<evidence type="ECO:0000313" key="1">
    <source>
        <dbReference type="EMBL" id="CQH55289.1"/>
    </source>
</evidence>
<proteinExistence type="predicted"/>